<keyword evidence="3" id="KW-1185">Reference proteome</keyword>
<dbReference type="EMBL" id="JARTLD010000007">
    <property type="protein sequence ID" value="MED5016290.1"/>
    <property type="molecule type" value="Genomic_DNA"/>
</dbReference>
<gene>
    <name evidence="2" type="ORF">P9847_03095</name>
</gene>
<accession>A0ABU6PN53</accession>
<name>A0ABU6PN53_9BACL</name>
<reference evidence="2 3" key="1">
    <citation type="submission" date="2023-03" db="EMBL/GenBank/DDBJ databases">
        <title>Bacillus Genome Sequencing.</title>
        <authorList>
            <person name="Dunlap C."/>
        </authorList>
    </citation>
    <scope>NUCLEOTIDE SEQUENCE [LARGE SCALE GENOMIC DNA]</scope>
    <source>
        <strain evidence="2 3">NRS-52</strain>
    </source>
</reference>
<dbReference type="Proteomes" id="UP001343257">
    <property type="component" value="Unassembled WGS sequence"/>
</dbReference>
<protein>
    <submittedName>
        <fullName evidence="2">Uncharacterized protein</fullName>
    </submittedName>
</protein>
<comment type="caution">
    <text evidence="2">The sequence shown here is derived from an EMBL/GenBank/DDBJ whole genome shotgun (WGS) entry which is preliminary data.</text>
</comment>
<evidence type="ECO:0000256" key="1">
    <source>
        <dbReference type="SAM" id="SignalP"/>
    </source>
</evidence>
<evidence type="ECO:0000313" key="2">
    <source>
        <dbReference type="EMBL" id="MED5016290.1"/>
    </source>
</evidence>
<evidence type="ECO:0000313" key="3">
    <source>
        <dbReference type="Proteomes" id="UP001343257"/>
    </source>
</evidence>
<proteinExistence type="predicted"/>
<feature type="signal peptide" evidence="1">
    <location>
        <begin position="1"/>
        <end position="27"/>
    </location>
</feature>
<keyword evidence="1" id="KW-0732">Signal</keyword>
<sequence length="275" mass="30257">MHRGVKITLFILLASLLMNGCSQPGQAIDPAESDAAATPSAVVNVTPEANGTDSTISKRIEEPVPVTMDSKIYLFPVDDSHNQDLVHAAQTSQGIVWVTAPKMKNSELELDRVPLEPFVFYLHESTEKSVTIPNSKPLYKLPLQDDDGNWYFPSGLYGGIRNHVLIDTYRRKPGMAQPKFCELLDLDLSTGEAKPIITYHDTGGFMFDVAIDNQTGDVITVQGTPIEADVANEARVYHTATGKSEKIQKFSKGQGRIVYWIGNKSFAAPYADISR</sequence>
<feature type="chain" id="PRO_5045490783" evidence="1">
    <location>
        <begin position="28"/>
        <end position="275"/>
    </location>
</feature>
<organism evidence="2 3">
    <name type="scientific">Paenibacillus chibensis</name>
    <dbReference type="NCBI Taxonomy" id="59846"/>
    <lineage>
        <taxon>Bacteria</taxon>
        <taxon>Bacillati</taxon>
        <taxon>Bacillota</taxon>
        <taxon>Bacilli</taxon>
        <taxon>Bacillales</taxon>
        <taxon>Paenibacillaceae</taxon>
        <taxon>Paenibacillus</taxon>
    </lineage>
</organism>
<dbReference type="RefSeq" id="WP_328275296.1">
    <property type="nucleotide sequence ID" value="NZ_JARTLD010000007.1"/>
</dbReference>